<feature type="binding site" evidence="4">
    <location>
        <position position="118"/>
    </location>
    <ligand>
        <name>substrate</name>
    </ligand>
</feature>
<dbReference type="InterPro" id="IPR011206">
    <property type="entry name" value="Citrate_lyase_beta/mcl1/mcl2"/>
</dbReference>
<dbReference type="EMBL" id="VMNK01000004">
    <property type="protein sequence ID" value="TVO58199.1"/>
    <property type="molecule type" value="Genomic_DNA"/>
</dbReference>
<dbReference type="Proteomes" id="UP000319502">
    <property type="component" value="Unassembled WGS sequence"/>
</dbReference>
<organism evidence="7 8">
    <name type="scientific">Denitromonas halophila</name>
    <dbReference type="NCBI Taxonomy" id="1629404"/>
    <lineage>
        <taxon>Bacteria</taxon>
        <taxon>Pseudomonadati</taxon>
        <taxon>Pseudomonadota</taxon>
        <taxon>Betaproteobacteria</taxon>
        <taxon>Rhodocyclales</taxon>
        <taxon>Zoogloeaceae</taxon>
        <taxon>Denitromonas</taxon>
    </lineage>
</organism>
<dbReference type="AlphaFoldDB" id="A0A557QZ65"/>
<accession>A0A557QZ65</accession>
<proteinExistence type="predicted"/>
<dbReference type="Gene3D" id="3.20.20.60">
    <property type="entry name" value="Phosphoenolpyruvate-binding domains"/>
    <property type="match status" value="1"/>
</dbReference>
<dbReference type="OrthoDB" id="348111at2"/>
<dbReference type="SUPFAM" id="SSF51621">
    <property type="entry name" value="Phosphoenolpyruvate/pyruvate domain"/>
    <property type="match status" value="1"/>
</dbReference>
<evidence type="ECO:0000313" key="8">
    <source>
        <dbReference type="Proteomes" id="UP000319502"/>
    </source>
</evidence>
<dbReference type="GO" id="GO:0016829">
    <property type="term" value="F:lyase activity"/>
    <property type="evidence" value="ECO:0007669"/>
    <property type="project" value="UniProtKB-KW"/>
</dbReference>
<feature type="binding site" evidence="4">
    <location>
        <position position="66"/>
    </location>
    <ligand>
        <name>substrate</name>
    </ligand>
</feature>
<keyword evidence="7" id="KW-0456">Lyase</keyword>
<dbReference type="InterPro" id="IPR015813">
    <property type="entry name" value="Pyrv/PenolPyrv_kinase-like_dom"/>
</dbReference>
<gene>
    <name evidence="7" type="ORF">FHP91_05650</name>
</gene>
<keyword evidence="2 5" id="KW-0479">Metal-binding</keyword>
<keyword evidence="8" id="KW-1185">Reference proteome</keyword>
<protein>
    <submittedName>
        <fullName evidence="7">CoA ester lyase</fullName>
    </submittedName>
</protein>
<reference evidence="7 8" key="1">
    <citation type="submission" date="2019-07" db="EMBL/GenBank/DDBJ databases">
        <title>The pathways for chlorine oxyanion respiration interact through the shared metabolite chlorate.</title>
        <authorList>
            <person name="Barnum T.P."/>
            <person name="Cheng Y."/>
            <person name="Hill K.A."/>
            <person name="Lucas L.N."/>
            <person name="Carlson H.K."/>
            <person name="Coates J.D."/>
        </authorList>
    </citation>
    <scope>NUCLEOTIDE SEQUENCE [LARGE SCALE GENOMIC DNA]</scope>
    <source>
        <strain evidence="7 8">SFB-3</strain>
    </source>
</reference>
<dbReference type="RefSeq" id="WP_144308675.1">
    <property type="nucleotide sequence ID" value="NZ_VMNK01000004.1"/>
</dbReference>
<evidence type="ECO:0000256" key="1">
    <source>
        <dbReference type="ARBA" id="ARBA00001946"/>
    </source>
</evidence>
<dbReference type="Pfam" id="PF03328">
    <property type="entry name" value="HpcH_HpaI"/>
    <property type="match status" value="1"/>
</dbReference>
<evidence type="ECO:0000256" key="3">
    <source>
        <dbReference type="ARBA" id="ARBA00022842"/>
    </source>
</evidence>
<keyword evidence="3 5" id="KW-0460">Magnesium</keyword>
<dbReference type="PANTHER" id="PTHR32308">
    <property type="entry name" value="LYASE BETA SUBUNIT, PUTATIVE (AFU_ORTHOLOGUE AFUA_4G13030)-RELATED"/>
    <property type="match status" value="1"/>
</dbReference>
<evidence type="ECO:0000259" key="6">
    <source>
        <dbReference type="Pfam" id="PF03328"/>
    </source>
</evidence>
<dbReference type="InterPro" id="IPR005000">
    <property type="entry name" value="Aldolase/citrate-lyase_domain"/>
</dbReference>
<dbReference type="InterPro" id="IPR040442">
    <property type="entry name" value="Pyrv_kinase-like_dom_sf"/>
</dbReference>
<comment type="caution">
    <text evidence="7">The sequence shown here is derived from an EMBL/GenBank/DDBJ whole genome shotgun (WGS) entry which is preliminary data.</text>
</comment>
<feature type="domain" description="HpcH/HpaI aldolase/citrate lyase" evidence="6">
    <location>
        <begin position="7"/>
        <end position="211"/>
    </location>
</feature>
<sequence>MTQPISYLFVPGNRPERFDKAFATDAGVIILDLEDAVVPADKAGARDAIANWVASHGDAAKRITVRINDTQSEWFADDLTMIRESGIGVVMLPKSEWREQIDLVRATATQAQVLALVETARGIHNVDQIATTEGVARLAFGTLDYAVDLDLSGDDAGLAYASSRIAIAARCAELPSPVAGVTPSVTDEARVLADFAFARAFGFGAKMCIHPKQVDWIHAACRPSAEDQAWAHRVLAAAEASEGAVQLDGKMIDRPVVLKAQAIIARSHAGEPN</sequence>
<dbReference type="GO" id="GO:0000287">
    <property type="term" value="F:magnesium ion binding"/>
    <property type="evidence" value="ECO:0007669"/>
    <property type="project" value="TreeGrafter"/>
</dbReference>
<evidence type="ECO:0000256" key="4">
    <source>
        <dbReference type="PIRSR" id="PIRSR015582-1"/>
    </source>
</evidence>
<feature type="binding site" evidence="5">
    <location>
        <position position="118"/>
    </location>
    <ligand>
        <name>Mg(2+)</name>
        <dbReference type="ChEBI" id="CHEBI:18420"/>
    </ligand>
</feature>
<name>A0A557QZ65_9RHOO</name>
<comment type="cofactor">
    <cofactor evidence="1">
        <name>Mg(2+)</name>
        <dbReference type="ChEBI" id="CHEBI:18420"/>
    </cofactor>
</comment>
<evidence type="ECO:0000256" key="5">
    <source>
        <dbReference type="PIRSR" id="PIRSR015582-2"/>
    </source>
</evidence>
<feature type="binding site" evidence="5">
    <location>
        <position position="144"/>
    </location>
    <ligand>
        <name>Mg(2+)</name>
        <dbReference type="ChEBI" id="CHEBI:18420"/>
    </ligand>
</feature>
<dbReference type="PANTHER" id="PTHR32308:SF10">
    <property type="entry name" value="CITRATE LYASE SUBUNIT BETA"/>
    <property type="match status" value="1"/>
</dbReference>
<dbReference type="PIRSF" id="PIRSF015582">
    <property type="entry name" value="Cit_lyase_B"/>
    <property type="match status" value="1"/>
</dbReference>
<evidence type="ECO:0000313" key="7">
    <source>
        <dbReference type="EMBL" id="TVO58199.1"/>
    </source>
</evidence>
<dbReference type="GO" id="GO:0006107">
    <property type="term" value="P:oxaloacetate metabolic process"/>
    <property type="evidence" value="ECO:0007669"/>
    <property type="project" value="TreeGrafter"/>
</dbReference>
<evidence type="ECO:0000256" key="2">
    <source>
        <dbReference type="ARBA" id="ARBA00022723"/>
    </source>
</evidence>